<gene>
    <name evidence="2" type="ordered locus">Xaut_3915</name>
</gene>
<dbReference type="HOGENOM" id="CLU_2588888_0_0_5"/>
<organism evidence="2 3">
    <name type="scientific">Xanthobacter autotrophicus (strain ATCC BAA-1158 / Py2)</name>
    <dbReference type="NCBI Taxonomy" id="78245"/>
    <lineage>
        <taxon>Bacteria</taxon>
        <taxon>Pseudomonadati</taxon>
        <taxon>Pseudomonadota</taxon>
        <taxon>Alphaproteobacteria</taxon>
        <taxon>Hyphomicrobiales</taxon>
        <taxon>Xanthobacteraceae</taxon>
        <taxon>Xanthobacter</taxon>
    </lineage>
</organism>
<evidence type="ECO:0000313" key="2">
    <source>
        <dbReference type="EMBL" id="ABS69139.1"/>
    </source>
</evidence>
<dbReference type="Proteomes" id="UP000002417">
    <property type="component" value="Chromosome"/>
</dbReference>
<evidence type="ECO:0000313" key="3">
    <source>
        <dbReference type="Proteomes" id="UP000002417"/>
    </source>
</evidence>
<sequence>MEWLRRRNDPLTRIMFRRGTAGFRNAILIPRRPDRDTGKRPQHGERIGACQILPPSPGGGRIRRTYNLRYVLICISIYKT</sequence>
<reference evidence="2 3" key="1">
    <citation type="submission" date="2007-07" db="EMBL/GenBank/DDBJ databases">
        <title>Complete sequence of chromosome of Xanthobacter autotrophicus Py2.</title>
        <authorList>
            <consortium name="US DOE Joint Genome Institute"/>
            <person name="Copeland A."/>
            <person name="Lucas S."/>
            <person name="Lapidus A."/>
            <person name="Barry K."/>
            <person name="Glavina del Rio T."/>
            <person name="Hammon N."/>
            <person name="Israni S."/>
            <person name="Dalin E."/>
            <person name="Tice H."/>
            <person name="Pitluck S."/>
            <person name="Sims D."/>
            <person name="Brettin T."/>
            <person name="Bruce D."/>
            <person name="Detter J.C."/>
            <person name="Han C."/>
            <person name="Tapia R."/>
            <person name="Brainard J."/>
            <person name="Schmutz J."/>
            <person name="Larimer F."/>
            <person name="Land M."/>
            <person name="Hauser L."/>
            <person name="Kyrpides N."/>
            <person name="Kim E."/>
            <person name="Ensigns S.A."/>
            <person name="Richardson P."/>
        </authorList>
    </citation>
    <scope>NUCLEOTIDE SEQUENCE [LARGE SCALE GENOMIC DNA]</scope>
    <source>
        <strain evidence="3">ATCC BAA-1158 / Py2</strain>
    </source>
</reference>
<proteinExistence type="predicted"/>
<keyword evidence="3" id="KW-1185">Reference proteome</keyword>
<accession>A7IM96</accession>
<protein>
    <submittedName>
        <fullName evidence="2">Uncharacterized protein</fullName>
    </submittedName>
</protein>
<dbReference type="EMBL" id="CP000781">
    <property type="protein sequence ID" value="ABS69139.1"/>
    <property type="molecule type" value="Genomic_DNA"/>
</dbReference>
<feature type="compositionally biased region" description="Basic and acidic residues" evidence="1">
    <location>
        <begin position="31"/>
        <end position="46"/>
    </location>
</feature>
<dbReference type="KEGG" id="xau:Xaut_3915"/>
<feature type="region of interest" description="Disordered" evidence="1">
    <location>
        <begin position="31"/>
        <end position="52"/>
    </location>
</feature>
<evidence type="ECO:0000256" key="1">
    <source>
        <dbReference type="SAM" id="MobiDB-lite"/>
    </source>
</evidence>
<name>A7IM96_XANP2</name>
<dbReference type="AlphaFoldDB" id="A7IM96"/>